<evidence type="ECO:0000259" key="2">
    <source>
        <dbReference type="Pfam" id="PF07179"/>
    </source>
</evidence>
<accession>A0A2S5VVZ6</accession>
<feature type="region of interest" description="Disordered" evidence="1">
    <location>
        <begin position="1"/>
        <end position="34"/>
    </location>
</feature>
<dbReference type="RefSeq" id="WP_104289769.1">
    <property type="nucleotide sequence ID" value="NZ_PSTS01000025.1"/>
</dbReference>
<sequence>MTGSSSHADSAGTPWAGRSFEPTAFPGDDGSAPPALAEALARHGRGEAGPEVVVDALRESRLLIPLVARLGEEGVGEHGLAVDKSAELSIITVAGPDGRTVMPVFTSVAAMGRWNPAARPVPADAVRVALAAASEETDLVVLDPLSDTEFVLRRPAVWAVARSLPWIPSPEDPEVAAELRAGIAEEPAVVSLGTAAGDPRSRLAGPELVIELALVDGLDRVALDGLLARLQDAWSRSAVLAERVDSMALRITSAS</sequence>
<name>A0A2S5VVZ6_9MICO</name>
<dbReference type="InterPro" id="IPR009839">
    <property type="entry name" value="SseB_N"/>
</dbReference>
<reference evidence="3 4" key="1">
    <citation type="submission" date="2018-02" db="EMBL/GenBank/DDBJ databases">
        <title>Bacteriophage NCPPB3778 and a type I-E CRISPR drive the evolution of the US Biological Select Agent, Rathayibacter toxicus.</title>
        <authorList>
            <person name="Davis E.W.II."/>
            <person name="Tabima J.F."/>
            <person name="Weisberg A.J."/>
            <person name="Lopes L.D."/>
            <person name="Wiseman M.S."/>
            <person name="Wiseman M.S."/>
            <person name="Pupko T."/>
            <person name="Belcher M.S."/>
            <person name="Sechler A.J."/>
            <person name="Tancos M.A."/>
            <person name="Schroeder B.K."/>
            <person name="Murray T.D."/>
            <person name="Luster D.G."/>
            <person name="Schneider W.L."/>
            <person name="Rogers E."/>
            <person name="Andreote F.D."/>
            <person name="Grunwald N.J."/>
            <person name="Putnam M.L."/>
            <person name="Chang J.H."/>
        </authorList>
    </citation>
    <scope>NUCLEOTIDE SEQUENCE [LARGE SCALE GENOMIC DNA]</scope>
    <source>
        <strain evidence="3 4">AY1B3</strain>
    </source>
</reference>
<gene>
    <name evidence="3" type="ORF">C5E16_04800</name>
</gene>
<dbReference type="EMBL" id="PSXY01000005">
    <property type="protein sequence ID" value="PPF69635.1"/>
    <property type="molecule type" value="Genomic_DNA"/>
</dbReference>
<evidence type="ECO:0000256" key="1">
    <source>
        <dbReference type="SAM" id="MobiDB-lite"/>
    </source>
</evidence>
<protein>
    <recommendedName>
        <fullName evidence="2">SseB protein N-terminal domain-containing protein</fullName>
    </recommendedName>
</protein>
<comment type="caution">
    <text evidence="3">The sequence shown here is derived from an EMBL/GenBank/DDBJ whole genome shotgun (WGS) entry which is preliminary data.</text>
</comment>
<organism evidence="3 4">
    <name type="scientific">Clavibacter michiganensis</name>
    <dbReference type="NCBI Taxonomy" id="28447"/>
    <lineage>
        <taxon>Bacteria</taxon>
        <taxon>Bacillati</taxon>
        <taxon>Actinomycetota</taxon>
        <taxon>Actinomycetes</taxon>
        <taxon>Micrococcales</taxon>
        <taxon>Microbacteriaceae</taxon>
        <taxon>Clavibacter</taxon>
    </lineage>
</organism>
<proteinExistence type="predicted"/>
<evidence type="ECO:0000313" key="4">
    <source>
        <dbReference type="Proteomes" id="UP000239241"/>
    </source>
</evidence>
<feature type="domain" description="SseB protein N-terminal" evidence="2">
    <location>
        <begin position="36"/>
        <end position="159"/>
    </location>
</feature>
<dbReference type="AlphaFoldDB" id="A0A2S5VVZ6"/>
<dbReference type="OrthoDB" id="5188303at2"/>
<evidence type="ECO:0000313" key="3">
    <source>
        <dbReference type="EMBL" id="PPF69635.1"/>
    </source>
</evidence>
<dbReference type="Proteomes" id="UP000239241">
    <property type="component" value="Unassembled WGS sequence"/>
</dbReference>
<dbReference type="Pfam" id="PF07179">
    <property type="entry name" value="SseB"/>
    <property type="match status" value="1"/>
</dbReference>